<reference evidence="3 4" key="1">
    <citation type="submission" date="2020-03" db="EMBL/GenBank/DDBJ databases">
        <title>Sequencing the genomes of 1000 actinobacteria strains.</title>
        <authorList>
            <person name="Klenk H.-P."/>
        </authorList>
    </citation>
    <scope>NUCLEOTIDE SEQUENCE [LARGE SCALE GENOMIC DNA]</scope>
    <source>
        <strain evidence="3 4">DSM 45668</strain>
    </source>
</reference>
<gene>
    <name evidence="3" type="ORF">FHX46_005200</name>
</gene>
<dbReference type="RefSeq" id="WP_167120135.1">
    <property type="nucleotide sequence ID" value="NZ_JAANOU010000001.1"/>
</dbReference>
<dbReference type="Proteomes" id="UP000754495">
    <property type="component" value="Unassembled WGS sequence"/>
</dbReference>
<keyword evidence="2" id="KW-0812">Transmembrane</keyword>
<evidence type="ECO:0000313" key="4">
    <source>
        <dbReference type="Proteomes" id="UP000754495"/>
    </source>
</evidence>
<feature type="transmembrane region" description="Helical" evidence="2">
    <location>
        <begin position="168"/>
        <end position="189"/>
    </location>
</feature>
<evidence type="ECO:0000256" key="1">
    <source>
        <dbReference type="SAM" id="MobiDB-lite"/>
    </source>
</evidence>
<feature type="transmembrane region" description="Helical" evidence="2">
    <location>
        <begin position="119"/>
        <end position="139"/>
    </location>
</feature>
<protein>
    <submittedName>
        <fullName evidence="3">Uncharacterized protein</fullName>
    </submittedName>
</protein>
<feature type="transmembrane region" description="Helical" evidence="2">
    <location>
        <begin position="22"/>
        <end position="44"/>
    </location>
</feature>
<comment type="caution">
    <text evidence="3">The sequence shown here is derived from an EMBL/GenBank/DDBJ whole genome shotgun (WGS) entry which is preliminary data.</text>
</comment>
<accession>A0ABX0T507</accession>
<keyword evidence="2" id="KW-1133">Transmembrane helix</keyword>
<evidence type="ECO:0000313" key="3">
    <source>
        <dbReference type="EMBL" id="NIH82670.1"/>
    </source>
</evidence>
<dbReference type="EMBL" id="JAANOU010000001">
    <property type="protein sequence ID" value="NIH82670.1"/>
    <property type="molecule type" value="Genomic_DNA"/>
</dbReference>
<keyword evidence="4" id="KW-1185">Reference proteome</keyword>
<feature type="transmembrane region" description="Helical" evidence="2">
    <location>
        <begin position="87"/>
        <end position="107"/>
    </location>
</feature>
<evidence type="ECO:0000256" key="2">
    <source>
        <dbReference type="SAM" id="Phobius"/>
    </source>
</evidence>
<proteinExistence type="predicted"/>
<feature type="region of interest" description="Disordered" evidence="1">
    <location>
        <begin position="199"/>
        <end position="254"/>
    </location>
</feature>
<name>A0ABX0T507_9PSEU</name>
<keyword evidence="2" id="KW-0472">Membrane</keyword>
<organism evidence="3 4">
    <name type="scientific">Amycolatopsis viridis</name>
    <dbReference type="NCBI Taxonomy" id="185678"/>
    <lineage>
        <taxon>Bacteria</taxon>
        <taxon>Bacillati</taxon>
        <taxon>Actinomycetota</taxon>
        <taxon>Actinomycetes</taxon>
        <taxon>Pseudonocardiales</taxon>
        <taxon>Pseudonocardiaceae</taxon>
        <taxon>Amycolatopsis</taxon>
    </lineage>
</organism>
<sequence length="254" mass="25303">MSVPGPPAVRPPAPSGRQGSRVAGAVLALLCAAAAVTGSFLPLFQGSLLFQGETQLTIAATGWGLSAEAVRPGAPAGTVGSPVRNGYPLAVAGLLLLVAAVVGLAAAGRVSPPGRKFAAALLTAVGSAFLVATALGIALQGVSLHESFRPTGAAAGISDFGTADSFGLGFWLVGGAAVASIVAAVLAALQGRRAPRYDVTTPRYGVPAPQGYQPPFAAPPQWPTVDPNRRGPQPPGGGGYQPYQPSPGFPRGDR</sequence>